<feature type="domain" description="RRM" evidence="5">
    <location>
        <begin position="49"/>
        <end position="99"/>
    </location>
</feature>
<organism evidence="6">
    <name type="scientific">Lichtheimia ramosa</name>
    <dbReference type="NCBI Taxonomy" id="688394"/>
    <lineage>
        <taxon>Eukaryota</taxon>
        <taxon>Fungi</taxon>
        <taxon>Fungi incertae sedis</taxon>
        <taxon>Mucoromycota</taxon>
        <taxon>Mucoromycotina</taxon>
        <taxon>Mucoromycetes</taxon>
        <taxon>Mucorales</taxon>
        <taxon>Lichtheimiaceae</taxon>
        <taxon>Lichtheimia</taxon>
    </lineage>
</organism>
<sequence>MTSAFNYDSVVPRGLSVAQQREIAAAQAQAAAMDRPYRPPTTKPFPSSASLYVGELDPTVQESHLYEIFNAVGPVESIRVCRDAITRRSLGYAFVNFKTHVDGSTLSFSAAAKTDL</sequence>
<dbReference type="SUPFAM" id="SSF54928">
    <property type="entry name" value="RNA-binding domain, RBD"/>
    <property type="match status" value="1"/>
</dbReference>
<dbReference type="PANTHER" id="PTHR13798">
    <property type="entry name" value="RNA BINDING MOTIF RBM PROTEIN -RELATED"/>
    <property type="match status" value="1"/>
</dbReference>
<dbReference type="GO" id="GO:0005654">
    <property type="term" value="C:nucleoplasm"/>
    <property type="evidence" value="ECO:0007669"/>
    <property type="project" value="UniProtKB-SubCell"/>
</dbReference>
<dbReference type="Gene3D" id="3.30.70.330">
    <property type="match status" value="1"/>
</dbReference>
<evidence type="ECO:0000256" key="4">
    <source>
        <dbReference type="PROSITE-ProRule" id="PRU00176"/>
    </source>
</evidence>
<proteinExistence type="predicted"/>
<dbReference type="OrthoDB" id="6159137at2759"/>
<evidence type="ECO:0000256" key="2">
    <source>
        <dbReference type="ARBA" id="ARBA00022884"/>
    </source>
</evidence>
<name>A0A077WWB2_9FUNG</name>
<dbReference type="AlphaFoldDB" id="A0A077WWB2"/>
<dbReference type="InterPro" id="IPR052285">
    <property type="entry name" value="NEXT_complex_subunit"/>
</dbReference>
<dbReference type="InterPro" id="IPR035979">
    <property type="entry name" value="RBD_domain_sf"/>
</dbReference>
<dbReference type="InterPro" id="IPR000504">
    <property type="entry name" value="RRM_dom"/>
</dbReference>
<dbReference type="EMBL" id="LK023357">
    <property type="protein sequence ID" value="CDS11921.1"/>
    <property type="molecule type" value="Genomic_DNA"/>
</dbReference>
<accession>A0A077WWB2</accession>
<dbReference type="Pfam" id="PF00076">
    <property type="entry name" value="RRM_1"/>
    <property type="match status" value="1"/>
</dbReference>
<keyword evidence="2 4" id="KW-0694">RNA-binding</keyword>
<reference evidence="6" key="1">
    <citation type="journal article" date="2014" name="Genome Announc.">
        <title>De novo whole-genome sequence and genome annotation of Lichtheimia ramosa.</title>
        <authorList>
            <person name="Linde J."/>
            <person name="Schwartze V."/>
            <person name="Binder U."/>
            <person name="Lass-Florl C."/>
            <person name="Voigt K."/>
            <person name="Horn F."/>
        </authorList>
    </citation>
    <scope>NUCLEOTIDE SEQUENCE</scope>
    <source>
        <strain evidence="6">JMRC FSU:6197</strain>
    </source>
</reference>
<evidence type="ECO:0000313" key="6">
    <source>
        <dbReference type="EMBL" id="CDS11921.1"/>
    </source>
</evidence>
<dbReference type="GO" id="GO:0003723">
    <property type="term" value="F:RNA binding"/>
    <property type="evidence" value="ECO:0007669"/>
    <property type="project" value="UniProtKB-UniRule"/>
</dbReference>
<comment type="subcellular location">
    <subcellularLocation>
        <location evidence="1">Nucleus</location>
        <location evidence="1">Nucleoplasm</location>
    </subcellularLocation>
</comment>
<dbReference type="InterPro" id="IPR012677">
    <property type="entry name" value="Nucleotide-bd_a/b_plait_sf"/>
</dbReference>
<evidence type="ECO:0000256" key="3">
    <source>
        <dbReference type="ARBA" id="ARBA00023242"/>
    </source>
</evidence>
<dbReference type="PANTHER" id="PTHR13798:SF11">
    <property type="entry name" value="RNA-BINDING PROTEIN 7-RELATED"/>
    <property type="match status" value="1"/>
</dbReference>
<dbReference type="SMART" id="SM00360">
    <property type="entry name" value="RRM"/>
    <property type="match status" value="1"/>
</dbReference>
<keyword evidence="3" id="KW-0539">Nucleus</keyword>
<dbReference type="PROSITE" id="PS50102">
    <property type="entry name" value="RRM"/>
    <property type="match status" value="1"/>
</dbReference>
<gene>
    <name evidence="6" type="ORF">LRAMOSA04117</name>
</gene>
<protein>
    <recommendedName>
        <fullName evidence="5">RRM domain-containing protein</fullName>
    </recommendedName>
</protein>
<evidence type="ECO:0000256" key="1">
    <source>
        <dbReference type="ARBA" id="ARBA00004642"/>
    </source>
</evidence>
<evidence type="ECO:0000259" key="5">
    <source>
        <dbReference type="PROSITE" id="PS50102"/>
    </source>
</evidence>